<dbReference type="InterPro" id="IPR000299">
    <property type="entry name" value="FERM_domain"/>
</dbReference>
<dbReference type="GeneTree" id="ENSGT00940000162787"/>
<dbReference type="InterPro" id="IPR029071">
    <property type="entry name" value="Ubiquitin-like_domsf"/>
</dbReference>
<dbReference type="InterPro" id="IPR047145">
    <property type="entry name" value="FRMD6-like"/>
</dbReference>
<dbReference type="SUPFAM" id="SSF47031">
    <property type="entry name" value="Second domain of FERM"/>
    <property type="match status" value="1"/>
</dbReference>
<keyword evidence="4" id="KW-1185">Reference proteome</keyword>
<feature type="compositionally biased region" description="Polar residues" evidence="1">
    <location>
        <begin position="359"/>
        <end position="375"/>
    </location>
</feature>
<protein>
    <submittedName>
        <fullName evidence="3">FERM domain containing 1</fullName>
    </submittedName>
</protein>
<dbReference type="STRING" id="1676925.ENSPKIP00000039535"/>
<name>A0A3B3TA43_9TELE</name>
<dbReference type="CDD" id="cd13185">
    <property type="entry name" value="FERM_C_FRMD1_FRMD6"/>
    <property type="match status" value="1"/>
</dbReference>
<dbReference type="PROSITE" id="PS50057">
    <property type="entry name" value="FERM_3"/>
    <property type="match status" value="1"/>
</dbReference>
<dbReference type="InterPro" id="IPR019749">
    <property type="entry name" value="Band_41_domain"/>
</dbReference>
<sequence>MSAPAKPERTVCILLPNKEQLEVTVGAKTTGQEVLSHVSELLGVKELHFFGLTVVKDNEHIFVDLDEKVNKYFPKEWRQDSAKGAPRRALPLVFCLKVQYYVENGRLICDRKARCLYYSDIRERVLRSECRQQEALYFELAGYALQADLPDHPQQNRPREGGAAYFQPKDYFPPWILAKRGVDYLLRHGPKLHRELRGMSSRDATLLFIRESCRLEDVPVTFYRLQKDKKEERGSALLGLTLRGMQIYQEANNVRQLIYDFPWFNVGRLTFLGKKFEIQPDGLPSARKLVYYTGSPFRSRHLLQHLSNSHRLYMNLQPVLRHLRQLEEGEEKKRYRESYISDDLDLDPAGSDGSPGLSRRSTASSGIEVDTQQQGLAEGLAKPFGSAASHNSSYTSDIDAGGMARPEEKEEEAELNVDEPEGVSVDDPEEILRLAQLLKGVSVDCPVLPSETDHEDGTVKSADMPDCQVKLRSTNPLQEVLKQKAWVSVDRHSQSLDDVRLIKQPIHFATSHLLDTSHSFTFGLPKSQLDSPVGHSYYPANNSGKPTFYGRRSTNCLSLDTLGDEQLLEFIL</sequence>
<dbReference type="GO" id="GO:0098592">
    <property type="term" value="C:cytoplasmic side of apical plasma membrane"/>
    <property type="evidence" value="ECO:0007669"/>
    <property type="project" value="TreeGrafter"/>
</dbReference>
<evidence type="ECO:0000313" key="4">
    <source>
        <dbReference type="Proteomes" id="UP000261540"/>
    </source>
</evidence>
<dbReference type="InterPro" id="IPR018979">
    <property type="entry name" value="FERM_N"/>
</dbReference>
<evidence type="ECO:0000313" key="3">
    <source>
        <dbReference type="Ensembl" id="ENSPKIP00000039535.1"/>
    </source>
</evidence>
<dbReference type="Proteomes" id="UP000261540">
    <property type="component" value="Unplaced"/>
</dbReference>
<dbReference type="Pfam" id="PF00373">
    <property type="entry name" value="FERM_M"/>
    <property type="match status" value="1"/>
</dbReference>
<reference evidence="3" key="2">
    <citation type="submission" date="2025-09" db="UniProtKB">
        <authorList>
            <consortium name="Ensembl"/>
        </authorList>
    </citation>
    <scope>IDENTIFICATION</scope>
</reference>
<dbReference type="InterPro" id="IPR018980">
    <property type="entry name" value="FERM_PH-like_C"/>
</dbReference>
<dbReference type="OrthoDB" id="5957665at2759"/>
<dbReference type="Pfam" id="PF09380">
    <property type="entry name" value="FERM_C"/>
    <property type="match status" value="1"/>
</dbReference>
<proteinExistence type="predicted"/>
<dbReference type="SMART" id="SM00295">
    <property type="entry name" value="B41"/>
    <property type="match status" value="1"/>
</dbReference>
<reference evidence="3" key="1">
    <citation type="submission" date="2025-08" db="UniProtKB">
        <authorList>
            <consortium name="Ensembl"/>
        </authorList>
    </citation>
    <scope>IDENTIFICATION</scope>
</reference>
<dbReference type="SMART" id="SM01196">
    <property type="entry name" value="FERM_C"/>
    <property type="match status" value="1"/>
</dbReference>
<dbReference type="Gene3D" id="2.30.29.30">
    <property type="entry name" value="Pleckstrin-homology domain (PH domain)/Phosphotyrosine-binding domain (PTB)"/>
    <property type="match status" value="1"/>
</dbReference>
<dbReference type="AlphaFoldDB" id="A0A3B3TA43"/>
<evidence type="ECO:0000259" key="2">
    <source>
        <dbReference type="PROSITE" id="PS50057"/>
    </source>
</evidence>
<dbReference type="Gene3D" id="3.10.20.90">
    <property type="entry name" value="Phosphatidylinositol 3-kinase Catalytic Subunit, Chain A, domain 1"/>
    <property type="match status" value="1"/>
</dbReference>
<dbReference type="Pfam" id="PF09379">
    <property type="entry name" value="FERM_N"/>
    <property type="match status" value="1"/>
</dbReference>
<accession>A0A3B3TA43</accession>
<dbReference type="InterPro" id="IPR011993">
    <property type="entry name" value="PH-like_dom_sf"/>
</dbReference>
<dbReference type="GO" id="GO:0035332">
    <property type="term" value="P:positive regulation of hippo signaling"/>
    <property type="evidence" value="ECO:0007669"/>
    <property type="project" value="TreeGrafter"/>
</dbReference>
<dbReference type="InterPro" id="IPR035963">
    <property type="entry name" value="FERM_2"/>
</dbReference>
<feature type="compositionally biased region" description="Acidic residues" evidence="1">
    <location>
        <begin position="409"/>
        <end position="423"/>
    </location>
</feature>
<dbReference type="Ensembl" id="ENSPKIT00000020544.1">
    <property type="protein sequence ID" value="ENSPKIP00000039535.1"/>
    <property type="gene ID" value="ENSPKIG00000016819.1"/>
</dbReference>
<dbReference type="Gene3D" id="1.20.80.10">
    <property type="match status" value="1"/>
</dbReference>
<dbReference type="PANTHER" id="PTHR13429:SF7">
    <property type="entry name" value="FERM DOMAIN-CONTAINING PROTEIN 1"/>
    <property type="match status" value="1"/>
</dbReference>
<feature type="domain" description="FERM" evidence="2">
    <location>
        <begin position="9"/>
        <end position="317"/>
    </location>
</feature>
<feature type="region of interest" description="Disordered" evidence="1">
    <location>
        <begin position="339"/>
        <end position="423"/>
    </location>
</feature>
<evidence type="ECO:0000256" key="1">
    <source>
        <dbReference type="SAM" id="MobiDB-lite"/>
    </source>
</evidence>
<organism evidence="3 4">
    <name type="scientific">Paramormyrops kingsleyae</name>
    <dbReference type="NCBI Taxonomy" id="1676925"/>
    <lineage>
        <taxon>Eukaryota</taxon>
        <taxon>Metazoa</taxon>
        <taxon>Chordata</taxon>
        <taxon>Craniata</taxon>
        <taxon>Vertebrata</taxon>
        <taxon>Euteleostomi</taxon>
        <taxon>Actinopterygii</taxon>
        <taxon>Neopterygii</taxon>
        <taxon>Teleostei</taxon>
        <taxon>Osteoglossocephala</taxon>
        <taxon>Osteoglossomorpha</taxon>
        <taxon>Osteoglossiformes</taxon>
        <taxon>Mormyridae</taxon>
        <taxon>Paramormyrops</taxon>
    </lineage>
</organism>
<dbReference type="SUPFAM" id="SSF54236">
    <property type="entry name" value="Ubiquitin-like"/>
    <property type="match status" value="1"/>
</dbReference>
<dbReference type="PANTHER" id="PTHR13429">
    <property type="entry name" value="FERM DOMAIN (PROTEIN4.1-EZRIN-RADIXIN-MOESIN) FAMILY"/>
    <property type="match status" value="1"/>
</dbReference>
<dbReference type="InterPro" id="IPR014352">
    <property type="entry name" value="FERM/acyl-CoA-bd_prot_sf"/>
</dbReference>
<dbReference type="InterPro" id="IPR041781">
    <property type="entry name" value="FRMD6-FERM_C"/>
</dbReference>
<dbReference type="InterPro" id="IPR019748">
    <property type="entry name" value="FERM_central"/>
</dbReference>
<dbReference type="CDD" id="cd14473">
    <property type="entry name" value="FERM_B-lobe"/>
    <property type="match status" value="1"/>
</dbReference>
<dbReference type="SUPFAM" id="SSF50729">
    <property type="entry name" value="PH domain-like"/>
    <property type="match status" value="1"/>
</dbReference>